<protein>
    <recommendedName>
        <fullName evidence="4">Lipoprotein</fullName>
    </recommendedName>
</protein>
<sequence length="133" mass="14135">MLNKMTRIAARAGICFLLLLQGCAMWPASMPAEKTFAMSASALSGSERYGFNGEVAVVDAGGWVVNRTAYKGEVVGHGKLNMTVTPPQQGTAAEAQKNGDGFQPLQLLQAINNGSAAIRYTERPNGPRRCSFA</sequence>
<gene>
    <name evidence="2" type="ORF">SD71_14250</name>
</gene>
<dbReference type="RefSeq" id="WP_041064462.1">
    <property type="nucleotide sequence ID" value="NZ_JXAL01000023.1"/>
</dbReference>
<feature type="signal peptide" evidence="1">
    <location>
        <begin position="1"/>
        <end position="24"/>
    </location>
</feature>
<accession>A0ABR5A3U2</accession>
<evidence type="ECO:0000313" key="2">
    <source>
        <dbReference type="EMBL" id="KIL35215.1"/>
    </source>
</evidence>
<evidence type="ECO:0000313" key="3">
    <source>
        <dbReference type="Proteomes" id="UP000054526"/>
    </source>
</evidence>
<dbReference type="Proteomes" id="UP000054526">
    <property type="component" value="Unassembled WGS sequence"/>
</dbReference>
<name>A0ABR5A3U2_9BACL</name>
<keyword evidence="1" id="KW-0732">Signal</keyword>
<dbReference type="PROSITE" id="PS51257">
    <property type="entry name" value="PROKAR_LIPOPROTEIN"/>
    <property type="match status" value="1"/>
</dbReference>
<organism evidence="2 3">
    <name type="scientific">Cohnella kolymensis</name>
    <dbReference type="NCBI Taxonomy" id="1590652"/>
    <lineage>
        <taxon>Bacteria</taxon>
        <taxon>Bacillati</taxon>
        <taxon>Bacillota</taxon>
        <taxon>Bacilli</taxon>
        <taxon>Bacillales</taxon>
        <taxon>Paenibacillaceae</taxon>
        <taxon>Cohnella</taxon>
    </lineage>
</organism>
<feature type="chain" id="PRO_5045283839" description="Lipoprotein" evidence="1">
    <location>
        <begin position="25"/>
        <end position="133"/>
    </location>
</feature>
<evidence type="ECO:0008006" key="4">
    <source>
        <dbReference type="Google" id="ProtNLM"/>
    </source>
</evidence>
<comment type="caution">
    <text evidence="2">The sequence shown here is derived from an EMBL/GenBank/DDBJ whole genome shotgun (WGS) entry which is preliminary data.</text>
</comment>
<dbReference type="EMBL" id="JXAL01000023">
    <property type="protein sequence ID" value="KIL35215.1"/>
    <property type="molecule type" value="Genomic_DNA"/>
</dbReference>
<evidence type="ECO:0000256" key="1">
    <source>
        <dbReference type="SAM" id="SignalP"/>
    </source>
</evidence>
<proteinExistence type="predicted"/>
<reference evidence="2 3" key="1">
    <citation type="submission" date="2014-12" db="EMBL/GenBank/DDBJ databases">
        <title>Draft genome sequence of Cohnella kolymensis strain B-2846.</title>
        <authorList>
            <person name="Karlyshev A.V."/>
            <person name="Kudryashova E.B."/>
        </authorList>
    </citation>
    <scope>NUCLEOTIDE SEQUENCE [LARGE SCALE GENOMIC DNA]</scope>
    <source>
        <strain evidence="2 3">VKM B-2846</strain>
    </source>
</reference>
<keyword evidence="3" id="KW-1185">Reference proteome</keyword>